<dbReference type="GO" id="GO:0010906">
    <property type="term" value="P:regulation of glucose metabolic process"/>
    <property type="evidence" value="ECO:0007669"/>
    <property type="project" value="TreeGrafter"/>
</dbReference>
<comment type="catalytic activity">
    <reaction evidence="9">
        <text>L-seryl-[pyruvate dehydrogenase E1 alpha subunit] + ATP = O-phospho-L-seryl-[pyruvate dehydrogenase E1 alpha subunit] + ADP + H(+)</text>
        <dbReference type="Rhea" id="RHEA:23052"/>
        <dbReference type="Rhea" id="RHEA-COMP:13689"/>
        <dbReference type="Rhea" id="RHEA-COMP:13690"/>
        <dbReference type="ChEBI" id="CHEBI:15378"/>
        <dbReference type="ChEBI" id="CHEBI:29999"/>
        <dbReference type="ChEBI" id="CHEBI:30616"/>
        <dbReference type="ChEBI" id="CHEBI:83421"/>
        <dbReference type="ChEBI" id="CHEBI:456216"/>
        <dbReference type="EC" id="2.7.11.2"/>
    </reaction>
</comment>
<feature type="region of interest" description="Disordered" evidence="11">
    <location>
        <begin position="62"/>
        <end position="170"/>
    </location>
</feature>
<evidence type="ECO:0000256" key="10">
    <source>
        <dbReference type="RuleBase" id="RU366032"/>
    </source>
</evidence>
<feature type="compositionally biased region" description="Acidic residues" evidence="11">
    <location>
        <begin position="134"/>
        <end position="145"/>
    </location>
</feature>
<evidence type="ECO:0000256" key="4">
    <source>
        <dbReference type="ARBA" id="ARBA00022741"/>
    </source>
</evidence>
<sequence length="649" mass="73532">MSGDLDDFFAKKDKNRKKKTKGISSEDFVQKYEYKCRENEPNNKENQSNHLLSNLESFVQDDGEWNDFEDENKDYSGLKIQALTIDDDEQREKEEEDIKKEQLDTPWGRKDDTKDGDDKNPDNDDSDVEKADDKDDDDDDNDNDDPDQKQISPSNEMEKPAEESAISEDGGLDLSKITAALFKSKLNRQIQTNKKSDKQAPKIDDAVEFPDLGATDEAIADAKTFQPVRSGLISSSLASLLKQVDFYSRFNPSPLSIEKFLQFGQEKCEKTSFLFLRKELPVRLANIMKELHLLPNRLLEMPSVELVNSWYERSFDEILNFESASPDSSEVRELFCDTLIKIRNRHSNVVETMAQGILELKQSTLVDQHVEHCIQYFLNRFYMSRISIRMLINQHAALFGSDLNNQSPRNIGCIDPHCDVKAIAYDAYDNARFLCDQYYLTSPGIDIETINGQDPNGPVSIVYTPSHLYHILFELYKNAMRAVVESHNEDDDLPPIKTIIVKAKEDLTIKICDKGGGIPRSLRDMLFQYMYSTAPQPSASGMNSAPLAGYGYGLPISRLYARYLQGDLVISSLEGYGTDAIVYLKVLSSEANELLPVFNKTSSKHYTSIQGTHDWSSGGSSNSNNNSNNNNGGNNNGKHTKHRKHKQHK</sequence>
<evidence type="ECO:0000256" key="3">
    <source>
        <dbReference type="ARBA" id="ARBA00022679"/>
    </source>
</evidence>
<dbReference type="GO" id="GO:0004740">
    <property type="term" value="F:pyruvate dehydrogenase (acetyl-transferring) kinase activity"/>
    <property type="evidence" value="ECO:0007669"/>
    <property type="project" value="UniProtKB-EC"/>
</dbReference>
<dbReference type="EC" id="2.7.11.-" evidence="10"/>
<dbReference type="InterPro" id="IPR026806">
    <property type="entry name" value="CDV3"/>
</dbReference>
<dbReference type="InterPro" id="IPR005467">
    <property type="entry name" value="His_kinase_dom"/>
</dbReference>
<dbReference type="AlphaFoldDB" id="A0A6P6YCT2"/>
<organism evidence="13 14">
    <name type="scientific">Dermatophagoides pteronyssinus</name>
    <name type="common">European house dust mite</name>
    <dbReference type="NCBI Taxonomy" id="6956"/>
    <lineage>
        <taxon>Eukaryota</taxon>
        <taxon>Metazoa</taxon>
        <taxon>Ecdysozoa</taxon>
        <taxon>Arthropoda</taxon>
        <taxon>Chelicerata</taxon>
        <taxon>Arachnida</taxon>
        <taxon>Acari</taxon>
        <taxon>Acariformes</taxon>
        <taxon>Sarcoptiformes</taxon>
        <taxon>Astigmata</taxon>
        <taxon>Psoroptidia</taxon>
        <taxon>Analgoidea</taxon>
        <taxon>Pyroglyphidae</taxon>
        <taxon>Dermatophagoidinae</taxon>
        <taxon>Dermatophagoides</taxon>
    </lineage>
</organism>
<keyword evidence="5 10" id="KW-0418">Kinase</keyword>
<keyword evidence="3 10" id="KW-0808">Transferase</keyword>
<protein>
    <recommendedName>
        <fullName evidence="10">Protein-serine/threonine kinase</fullName>
        <ecNumber evidence="10">2.7.11.-</ecNumber>
    </recommendedName>
</protein>
<dbReference type="RefSeq" id="XP_027203258.1">
    <property type="nucleotide sequence ID" value="XM_027347457.1"/>
</dbReference>
<evidence type="ECO:0000256" key="1">
    <source>
        <dbReference type="ARBA" id="ARBA00004305"/>
    </source>
</evidence>
<dbReference type="InterPro" id="IPR039028">
    <property type="entry name" value="BCKD/PDK"/>
</dbReference>
<keyword evidence="6 10" id="KW-0067">ATP-binding</keyword>
<dbReference type="Pfam" id="PF10436">
    <property type="entry name" value="BCDHK_Adom3"/>
    <property type="match status" value="1"/>
</dbReference>
<dbReference type="SUPFAM" id="SSF55874">
    <property type="entry name" value="ATPase domain of HSP90 chaperone/DNA topoisomerase II/histidine kinase"/>
    <property type="match status" value="1"/>
</dbReference>
<feature type="compositionally biased region" description="Basic and acidic residues" evidence="11">
    <location>
        <begin position="90"/>
        <end position="133"/>
    </location>
</feature>
<dbReference type="FunCoup" id="A0A6P6YCT2">
    <property type="interactions" value="893"/>
</dbReference>
<dbReference type="Gene3D" id="1.20.140.20">
    <property type="entry name" value="Alpha-ketoacid/pyruvate dehydrogenase kinase, N-terminal domain"/>
    <property type="match status" value="1"/>
</dbReference>
<comment type="similarity">
    <text evidence="2 10">Belongs to the PDK/BCKDK protein kinase family.</text>
</comment>
<keyword evidence="13" id="KW-1185">Reference proteome</keyword>
<dbReference type="SMART" id="SM00387">
    <property type="entry name" value="HATPase_c"/>
    <property type="match status" value="1"/>
</dbReference>
<feature type="compositionally biased region" description="Basic residues" evidence="11">
    <location>
        <begin position="638"/>
        <end position="649"/>
    </location>
</feature>
<accession>A0A6P6YCT2</accession>
<dbReference type="InterPro" id="IPR018955">
    <property type="entry name" value="BCDHK/PDK_N"/>
</dbReference>
<keyword evidence="8 10" id="KW-0496">Mitochondrion</keyword>
<gene>
    <name evidence="14" type="primary">LOC113797125</name>
</gene>
<dbReference type="Gene3D" id="3.30.565.10">
    <property type="entry name" value="Histidine kinase-like ATPase, C-terminal domain"/>
    <property type="match status" value="1"/>
</dbReference>
<dbReference type="InterPro" id="IPR036890">
    <property type="entry name" value="HATPase_C_sf"/>
</dbReference>
<dbReference type="KEGG" id="dpte:113797125"/>
<dbReference type="GO" id="GO:0005759">
    <property type="term" value="C:mitochondrial matrix"/>
    <property type="evidence" value="ECO:0007669"/>
    <property type="project" value="UniProtKB-SubCell"/>
</dbReference>
<dbReference type="GO" id="GO:0005524">
    <property type="term" value="F:ATP binding"/>
    <property type="evidence" value="ECO:0007669"/>
    <property type="project" value="UniProtKB-UniRule"/>
</dbReference>
<dbReference type="PANTHER" id="PTHR11947:SF3">
    <property type="entry name" value="[PYRUVATE DEHYDROGENASE (ACETYL-TRANSFERRING)] KINASE, MITOCHONDRIAL"/>
    <property type="match status" value="1"/>
</dbReference>
<evidence type="ECO:0000256" key="8">
    <source>
        <dbReference type="ARBA" id="ARBA00023128"/>
    </source>
</evidence>
<dbReference type="InParanoid" id="A0A6P6YCT2"/>
<feature type="compositionally biased region" description="Low complexity" evidence="11">
    <location>
        <begin position="616"/>
        <end position="637"/>
    </location>
</feature>
<dbReference type="PANTHER" id="PTHR11947">
    <property type="entry name" value="PYRUVATE DEHYDROGENASE KINASE"/>
    <property type="match status" value="1"/>
</dbReference>
<keyword evidence="4 10" id="KW-0547">Nucleotide-binding</keyword>
<feature type="region of interest" description="Disordered" evidence="11">
    <location>
        <begin position="609"/>
        <end position="649"/>
    </location>
</feature>
<reference evidence="14" key="1">
    <citation type="submission" date="2025-08" db="UniProtKB">
        <authorList>
            <consortium name="RefSeq"/>
        </authorList>
    </citation>
    <scope>IDENTIFICATION</scope>
    <source>
        <strain evidence="14">Airmid</strain>
    </source>
</reference>
<evidence type="ECO:0000259" key="12">
    <source>
        <dbReference type="PROSITE" id="PS50109"/>
    </source>
</evidence>
<evidence type="ECO:0000256" key="2">
    <source>
        <dbReference type="ARBA" id="ARBA00006155"/>
    </source>
</evidence>
<dbReference type="Proteomes" id="UP000515146">
    <property type="component" value="Unplaced"/>
</dbReference>
<proteinExistence type="inferred from homology"/>
<evidence type="ECO:0000313" key="14">
    <source>
        <dbReference type="RefSeq" id="XP_027203258.1"/>
    </source>
</evidence>
<comment type="subcellular location">
    <subcellularLocation>
        <location evidence="1 10">Mitochondrion matrix</location>
    </subcellularLocation>
</comment>
<dbReference type="OrthoDB" id="241648at2759"/>
<dbReference type="Pfam" id="PF02518">
    <property type="entry name" value="HATPase_c"/>
    <property type="match status" value="1"/>
</dbReference>
<name>A0A6P6YCT2_DERPT</name>
<dbReference type="InterPro" id="IPR003594">
    <property type="entry name" value="HATPase_dom"/>
</dbReference>
<evidence type="ECO:0000256" key="11">
    <source>
        <dbReference type="SAM" id="MobiDB-lite"/>
    </source>
</evidence>
<evidence type="ECO:0000256" key="9">
    <source>
        <dbReference type="ARBA" id="ARBA00048201"/>
    </source>
</evidence>
<evidence type="ECO:0000256" key="5">
    <source>
        <dbReference type="ARBA" id="ARBA00022777"/>
    </source>
</evidence>
<keyword evidence="7" id="KW-0809">Transit peptide</keyword>
<dbReference type="InterPro" id="IPR036784">
    <property type="entry name" value="AK/P_DHK_N_sf"/>
</dbReference>
<feature type="domain" description="Histidine kinase" evidence="12">
    <location>
        <begin position="465"/>
        <end position="588"/>
    </location>
</feature>
<dbReference type="SUPFAM" id="SSF69012">
    <property type="entry name" value="alpha-ketoacid dehydrogenase kinase, N-terminal domain"/>
    <property type="match status" value="1"/>
</dbReference>
<dbReference type="FunFam" id="3.30.565.10:FF:000007">
    <property type="entry name" value="Mitochondrial pyruvate dehydrogenase kinase isoform 2"/>
    <property type="match status" value="1"/>
</dbReference>
<dbReference type="Pfam" id="PF15359">
    <property type="entry name" value="CDV3"/>
    <property type="match status" value="1"/>
</dbReference>
<evidence type="ECO:0000313" key="13">
    <source>
        <dbReference type="Proteomes" id="UP000515146"/>
    </source>
</evidence>
<dbReference type="CTD" id="35970"/>
<feature type="compositionally biased region" description="Acidic residues" evidence="11">
    <location>
        <begin position="62"/>
        <end position="72"/>
    </location>
</feature>
<dbReference type="CDD" id="cd16929">
    <property type="entry name" value="HATPase_PDK-like"/>
    <property type="match status" value="1"/>
</dbReference>
<evidence type="ECO:0000256" key="7">
    <source>
        <dbReference type="ARBA" id="ARBA00022946"/>
    </source>
</evidence>
<dbReference type="PROSITE" id="PS50109">
    <property type="entry name" value="HIS_KIN"/>
    <property type="match status" value="1"/>
</dbReference>
<evidence type="ECO:0000256" key="6">
    <source>
        <dbReference type="ARBA" id="ARBA00022840"/>
    </source>
</evidence>